<evidence type="ECO:0000259" key="6">
    <source>
        <dbReference type="PROSITE" id="PS51898"/>
    </source>
</evidence>
<accession>A0A8S0Y734</accession>
<dbReference type="SUPFAM" id="SSF56349">
    <property type="entry name" value="DNA breaking-rejoining enzymes"/>
    <property type="match status" value="1"/>
</dbReference>
<dbReference type="InterPro" id="IPR050090">
    <property type="entry name" value="Tyrosine_recombinase_XerCD"/>
</dbReference>
<dbReference type="InterPro" id="IPR044068">
    <property type="entry name" value="CB"/>
</dbReference>
<evidence type="ECO:0000313" key="9">
    <source>
        <dbReference type="Proteomes" id="UP000494216"/>
    </source>
</evidence>
<dbReference type="InterPro" id="IPR013762">
    <property type="entry name" value="Integrase-like_cat_sf"/>
</dbReference>
<evidence type="ECO:0000256" key="1">
    <source>
        <dbReference type="ARBA" id="ARBA00008857"/>
    </source>
</evidence>
<comment type="caution">
    <text evidence="8">The sequence shown here is derived from an EMBL/GenBank/DDBJ whole genome shotgun (WGS) entry which is preliminary data.</text>
</comment>
<organism evidence="8 9">
    <name type="scientific">Candidatus Methylobacter favarea</name>
    <dbReference type="NCBI Taxonomy" id="2707345"/>
    <lineage>
        <taxon>Bacteria</taxon>
        <taxon>Pseudomonadati</taxon>
        <taxon>Pseudomonadota</taxon>
        <taxon>Gammaproteobacteria</taxon>
        <taxon>Methylococcales</taxon>
        <taxon>Methylococcaceae</taxon>
        <taxon>Methylobacter</taxon>
    </lineage>
</organism>
<dbReference type="AlphaFoldDB" id="A0A8S0Y734"/>
<dbReference type="Proteomes" id="UP000494216">
    <property type="component" value="Unassembled WGS sequence"/>
</dbReference>
<keyword evidence="2" id="KW-0229">DNA integration</keyword>
<dbReference type="Pfam" id="PF00589">
    <property type="entry name" value="Phage_integrase"/>
    <property type="match status" value="1"/>
</dbReference>
<dbReference type="RefSeq" id="WP_174627532.1">
    <property type="nucleotide sequence ID" value="NZ_CADCXN010000114.1"/>
</dbReference>
<evidence type="ECO:0000259" key="7">
    <source>
        <dbReference type="PROSITE" id="PS51900"/>
    </source>
</evidence>
<dbReference type="CDD" id="cd00796">
    <property type="entry name" value="INT_Rci_Hp1_C"/>
    <property type="match status" value="1"/>
</dbReference>
<gene>
    <name evidence="8" type="ORF">METHB2_800010</name>
</gene>
<protein>
    <recommendedName>
        <fullName evidence="10">Site-specific integrase</fullName>
    </recommendedName>
</protein>
<dbReference type="InterPro" id="IPR011010">
    <property type="entry name" value="DNA_brk_join_enz"/>
</dbReference>
<dbReference type="PANTHER" id="PTHR30349:SF64">
    <property type="entry name" value="PROPHAGE INTEGRASE INTD-RELATED"/>
    <property type="match status" value="1"/>
</dbReference>
<evidence type="ECO:0000256" key="4">
    <source>
        <dbReference type="ARBA" id="ARBA00023172"/>
    </source>
</evidence>
<evidence type="ECO:0008006" key="10">
    <source>
        <dbReference type="Google" id="ProtNLM"/>
    </source>
</evidence>
<name>A0A8S0Y734_9GAMM</name>
<evidence type="ECO:0000313" key="8">
    <source>
        <dbReference type="EMBL" id="CAA9892799.1"/>
    </source>
</evidence>
<dbReference type="PROSITE" id="PS51900">
    <property type="entry name" value="CB"/>
    <property type="match status" value="1"/>
</dbReference>
<dbReference type="InterPro" id="IPR010998">
    <property type="entry name" value="Integrase_recombinase_N"/>
</dbReference>
<evidence type="ECO:0000256" key="5">
    <source>
        <dbReference type="PROSITE-ProRule" id="PRU01248"/>
    </source>
</evidence>
<dbReference type="PANTHER" id="PTHR30349">
    <property type="entry name" value="PHAGE INTEGRASE-RELATED"/>
    <property type="match status" value="1"/>
</dbReference>
<proteinExistence type="inferred from homology"/>
<sequence>MATIRKLSNGKYRADIRKNYTFIQAKTFLSKKQAEQWAATIDAHIDSILALSPNHLKNLTPDIVNEMGGFDLFQKLGIELEFLTFEDLVNEYGKQWAKKDPNQIPRAAYWLAIFGKQPIKAIATSEIRRALDHYAKGKCLRGDGEGKSRETDKIRSSNTVLRLKAVLSSIFKYALRRGYLKDNPVDGIFIDATPNQIERFLDDRERKVLMASCQESTWDKLYLVVLMAITTGMRKAEITNLRWTDINFDKGLAKLATSKNGSPRINPIPALALEELKKFRQVGNGLIFGSPNDAEKPFDFRVQWTRAMQRAEIKNFRFHDLRHTAASYLVMNGASLHETAEILGHKSTQTTKRYAHLSTDHKSALSERVMGKIFNG</sequence>
<reference evidence="8 9" key="1">
    <citation type="submission" date="2020-02" db="EMBL/GenBank/DDBJ databases">
        <authorList>
            <person name="Hogendoorn C."/>
        </authorList>
    </citation>
    <scope>NUCLEOTIDE SEQUENCE [LARGE SCALE GENOMIC DNA]</scope>
    <source>
        <strain evidence="8">METHB21</strain>
    </source>
</reference>
<dbReference type="InterPro" id="IPR002104">
    <property type="entry name" value="Integrase_catalytic"/>
</dbReference>
<dbReference type="EMBL" id="CADCXN010000114">
    <property type="protein sequence ID" value="CAA9892799.1"/>
    <property type="molecule type" value="Genomic_DNA"/>
</dbReference>
<keyword evidence="4" id="KW-0233">DNA recombination</keyword>
<dbReference type="GO" id="GO:0006310">
    <property type="term" value="P:DNA recombination"/>
    <property type="evidence" value="ECO:0007669"/>
    <property type="project" value="UniProtKB-KW"/>
</dbReference>
<evidence type="ECO:0000256" key="2">
    <source>
        <dbReference type="ARBA" id="ARBA00022908"/>
    </source>
</evidence>
<feature type="domain" description="Core-binding (CB)" evidence="7">
    <location>
        <begin position="83"/>
        <end position="175"/>
    </location>
</feature>
<dbReference type="Gene3D" id="1.10.150.130">
    <property type="match status" value="1"/>
</dbReference>
<keyword evidence="3 5" id="KW-0238">DNA-binding</keyword>
<dbReference type="PROSITE" id="PS51898">
    <property type="entry name" value="TYR_RECOMBINASE"/>
    <property type="match status" value="1"/>
</dbReference>
<dbReference type="GO" id="GO:0003677">
    <property type="term" value="F:DNA binding"/>
    <property type="evidence" value="ECO:0007669"/>
    <property type="project" value="UniProtKB-UniRule"/>
</dbReference>
<comment type="similarity">
    <text evidence="1">Belongs to the 'phage' integrase family.</text>
</comment>
<keyword evidence="9" id="KW-1185">Reference proteome</keyword>
<feature type="domain" description="Tyr recombinase" evidence="6">
    <location>
        <begin position="196"/>
        <end position="367"/>
    </location>
</feature>
<dbReference type="Gene3D" id="1.10.443.10">
    <property type="entry name" value="Intergrase catalytic core"/>
    <property type="match status" value="1"/>
</dbReference>
<evidence type="ECO:0000256" key="3">
    <source>
        <dbReference type="ARBA" id="ARBA00023125"/>
    </source>
</evidence>
<dbReference type="GO" id="GO:0015074">
    <property type="term" value="P:DNA integration"/>
    <property type="evidence" value="ECO:0007669"/>
    <property type="project" value="UniProtKB-KW"/>
</dbReference>